<keyword evidence="1" id="KW-0812">Transmembrane</keyword>
<dbReference type="EMBL" id="JAHHIF010000092">
    <property type="protein sequence ID" value="MBW4549326.1"/>
    <property type="molecule type" value="Genomic_DNA"/>
</dbReference>
<reference evidence="2" key="2">
    <citation type="journal article" date="2022" name="Microbiol. Resour. Announc.">
        <title>Metagenome Sequencing to Explore Phylogenomics of Terrestrial Cyanobacteria.</title>
        <authorList>
            <person name="Ward R.D."/>
            <person name="Stajich J.E."/>
            <person name="Johansen J.R."/>
            <person name="Huntemann M."/>
            <person name="Clum A."/>
            <person name="Foster B."/>
            <person name="Foster B."/>
            <person name="Roux S."/>
            <person name="Palaniappan K."/>
            <person name="Varghese N."/>
            <person name="Mukherjee S."/>
            <person name="Reddy T.B.K."/>
            <person name="Daum C."/>
            <person name="Copeland A."/>
            <person name="Chen I.A."/>
            <person name="Ivanova N.N."/>
            <person name="Kyrpides N.C."/>
            <person name="Shapiro N."/>
            <person name="Eloe-Fadrosh E.A."/>
            <person name="Pietrasiak N."/>
        </authorList>
    </citation>
    <scope>NUCLEOTIDE SEQUENCE</scope>
    <source>
        <strain evidence="2">CPER-KK1</strain>
    </source>
</reference>
<keyword evidence="1" id="KW-1133">Transmembrane helix</keyword>
<feature type="transmembrane region" description="Helical" evidence="1">
    <location>
        <begin position="6"/>
        <end position="23"/>
    </location>
</feature>
<gene>
    <name evidence="2" type="ORF">KME25_33695</name>
</gene>
<name>A0A951PUB1_9CYAN</name>
<evidence type="ECO:0008006" key="4">
    <source>
        <dbReference type="Google" id="ProtNLM"/>
    </source>
</evidence>
<protein>
    <recommendedName>
        <fullName evidence="4">DUF1508 domain-containing protein</fullName>
    </recommendedName>
</protein>
<keyword evidence="1" id="KW-0472">Membrane</keyword>
<evidence type="ECO:0000256" key="1">
    <source>
        <dbReference type="SAM" id="Phobius"/>
    </source>
</evidence>
<accession>A0A951PUB1</accession>
<dbReference type="AlphaFoldDB" id="A0A951PUB1"/>
<evidence type="ECO:0000313" key="3">
    <source>
        <dbReference type="Proteomes" id="UP000753908"/>
    </source>
</evidence>
<dbReference type="Proteomes" id="UP000753908">
    <property type="component" value="Unassembled WGS sequence"/>
</dbReference>
<comment type="caution">
    <text evidence="2">The sequence shown here is derived from an EMBL/GenBank/DDBJ whole genome shotgun (WGS) entry which is preliminary data.</text>
</comment>
<organism evidence="2 3">
    <name type="scientific">Symplocastrum torsivum CPER-KK1</name>
    <dbReference type="NCBI Taxonomy" id="450513"/>
    <lineage>
        <taxon>Bacteria</taxon>
        <taxon>Bacillati</taxon>
        <taxon>Cyanobacteriota</taxon>
        <taxon>Cyanophyceae</taxon>
        <taxon>Oscillatoriophycideae</taxon>
        <taxon>Oscillatoriales</taxon>
        <taxon>Microcoleaceae</taxon>
        <taxon>Symplocastrum</taxon>
    </lineage>
</organism>
<sequence length="62" mass="6947">MTPAKIHLLTITPLGILIVYFTNGGCWQFRVLNDGSIYGHSKTYYTVEAAERAGREWVGSGW</sequence>
<evidence type="ECO:0000313" key="2">
    <source>
        <dbReference type="EMBL" id="MBW4549326.1"/>
    </source>
</evidence>
<proteinExistence type="predicted"/>
<reference evidence="2" key="1">
    <citation type="submission" date="2021-05" db="EMBL/GenBank/DDBJ databases">
        <authorList>
            <person name="Pietrasiak N."/>
            <person name="Ward R."/>
            <person name="Stajich J.E."/>
            <person name="Kurbessoian T."/>
        </authorList>
    </citation>
    <scope>NUCLEOTIDE SEQUENCE</scope>
    <source>
        <strain evidence="2">CPER-KK1</strain>
    </source>
</reference>